<keyword evidence="3" id="KW-0690">Ribosome biogenesis</keyword>
<dbReference type="CDD" id="cd00472">
    <property type="entry name" value="Ribosomal_L24e_L24"/>
    <property type="match status" value="1"/>
</dbReference>
<dbReference type="Proteomes" id="UP001432322">
    <property type="component" value="Unassembled WGS sequence"/>
</dbReference>
<dbReference type="Gene3D" id="2.30.170.20">
    <property type="entry name" value="Ribosomal protein L24e"/>
    <property type="match status" value="1"/>
</dbReference>
<evidence type="ECO:0000256" key="7">
    <source>
        <dbReference type="ARBA" id="ARBA00064137"/>
    </source>
</evidence>
<reference evidence="9" key="1">
    <citation type="submission" date="2023-10" db="EMBL/GenBank/DDBJ databases">
        <title>Genome assembly of Pristionchus species.</title>
        <authorList>
            <person name="Yoshida K."/>
            <person name="Sommer R.J."/>
        </authorList>
    </citation>
    <scope>NUCLEOTIDE SEQUENCE</scope>
    <source>
        <strain evidence="9">RS5133</strain>
    </source>
</reference>
<sequence>QGTMRIEKCYFCSSNVYPGHGITFVRNDASIFKFCRSKCHRAFKKKKNPRKVRWTKASRRARGKELINDSTQLMEQKRNEPLKYERALWEKVVEATKAVADLKHKRYANKIRKSIKPGKVAKRSRELARVKDRMHLIRAPVAQKKKVAVQEGEKAMETN</sequence>
<comment type="subcellular location">
    <subcellularLocation>
        <location evidence="1">Nucleus</location>
    </subcellularLocation>
</comment>
<comment type="similarity">
    <text evidence="2">Belongs to the eukaryotic ribosomal protein eL24 family.</text>
</comment>
<evidence type="ECO:0000259" key="8">
    <source>
        <dbReference type="SMART" id="SM00746"/>
    </source>
</evidence>
<name>A0AAV5WBR8_9BILA</name>
<dbReference type="InterPro" id="IPR011017">
    <property type="entry name" value="TRASH_dom"/>
</dbReference>
<dbReference type="InterPro" id="IPR000988">
    <property type="entry name" value="Ribosomal_eL24-rel_N"/>
</dbReference>
<evidence type="ECO:0000256" key="1">
    <source>
        <dbReference type="ARBA" id="ARBA00004123"/>
    </source>
</evidence>
<accession>A0AAV5WBR8</accession>
<evidence type="ECO:0000256" key="5">
    <source>
        <dbReference type="ARBA" id="ARBA00039784"/>
    </source>
</evidence>
<dbReference type="SUPFAM" id="SSF57716">
    <property type="entry name" value="Glucocorticoid receptor-like (DNA-binding domain)"/>
    <property type="match status" value="1"/>
</dbReference>
<evidence type="ECO:0000256" key="6">
    <source>
        <dbReference type="ARBA" id="ARBA00059003"/>
    </source>
</evidence>
<proteinExistence type="inferred from homology"/>
<comment type="caution">
    <text evidence="9">The sequence shown here is derived from an EMBL/GenBank/DDBJ whole genome shotgun (WGS) entry which is preliminary data.</text>
</comment>
<protein>
    <recommendedName>
        <fullName evidence="5">Probable ribosome biogenesis protein RLP24</fullName>
    </recommendedName>
</protein>
<dbReference type="EMBL" id="BTSY01000005">
    <property type="protein sequence ID" value="GMT28442.1"/>
    <property type="molecule type" value="Genomic_DNA"/>
</dbReference>
<dbReference type="GO" id="GO:0003735">
    <property type="term" value="F:structural constituent of ribosome"/>
    <property type="evidence" value="ECO:0007669"/>
    <property type="project" value="InterPro"/>
</dbReference>
<evidence type="ECO:0000256" key="3">
    <source>
        <dbReference type="ARBA" id="ARBA00022517"/>
    </source>
</evidence>
<dbReference type="SMART" id="SM00746">
    <property type="entry name" value="TRASH"/>
    <property type="match status" value="1"/>
</dbReference>
<organism evidence="9 10">
    <name type="scientific">Pristionchus fissidentatus</name>
    <dbReference type="NCBI Taxonomy" id="1538716"/>
    <lineage>
        <taxon>Eukaryota</taxon>
        <taxon>Metazoa</taxon>
        <taxon>Ecdysozoa</taxon>
        <taxon>Nematoda</taxon>
        <taxon>Chromadorea</taxon>
        <taxon>Rhabditida</taxon>
        <taxon>Rhabditina</taxon>
        <taxon>Diplogasteromorpha</taxon>
        <taxon>Diplogasteroidea</taxon>
        <taxon>Neodiplogasteridae</taxon>
        <taxon>Pristionchus</taxon>
    </lineage>
</organism>
<dbReference type="FunFam" id="2.30.170.20:FF:000001">
    <property type="entry name" value="probable ribosome biogenesis protein RLP24"/>
    <property type="match status" value="1"/>
</dbReference>
<dbReference type="Pfam" id="PF01246">
    <property type="entry name" value="Ribosomal_L24e"/>
    <property type="match status" value="1"/>
</dbReference>
<dbReference type="InterPro" id="IPR023442">
    <property type="entry name" value="Ribosomal_eL24_CS"/>
</dbReference>
<dbReference type="InterPro" id="IPR056366">
    <property type="entry name" value="Ribosomal_eL24"/>
</dbReference>
<comment type="subunit">
    <text evidence="7">Associated with nucleolar and cytoplasmic pre-60S particles. At the end of biogenesis it dissociates from cytoplasmic pre-60S particles and is likely to be exchanged for its ribosomal homologue, RPL24.</text>
</comment>
<keyword evidence="10" id="KW-1185">Reference proteome</keyword>
<gene>
    <name evidence="9" type="ORF">PFISCL1PPCAC_19739</name>
</gene>
<dbReference type="GO" id="GO:0042273">
    <property type="term" value="P:ribosomal large subunit biogenesis"/>
    <property type="evidence" value="ECO:0007669"/>
    <property type="project" value="TreeGrafter"/>
</dbReference>
<comment type="function">
    <text evidence="6">Involved in the biogenesis of the 60S ribosomal subunit. Ensures the docking of NOG1 to pre-60S particles.</text>
</comment>
<feature type="domain" description="TRASH" evidence="8">
    <location>
        <begin position="9"/>
        <end position="47"/>
    </location>
</feature>
<keyword evidence="4" id="KW-0539">Nucleus</keyword>
<dbReference type="GO" id="GO:0005730">
    <property type="term" value="C:nucleolus"/>
    <property type="evidence" value="ECO:0007669"/>
    <property type="project" value="TreeGrafter"/>
</dbReference>
<evidence type="ECO:0000313" key="10">
    <source>
        <dbReference type="Proteomes" id="UP001432322"/>
    </source>
</evidence>
<evidence type="ECO:0000313" key="9">
    <source>
        <dbReference type="EMBL" id="GMT28442.1"/>
    </source>
</evidence>
<dbReference type="InterPro" id="IPR038630">
    <property type="entry name" value="L24e/L24_sf"/>
</dbReference>
<dbReference type="AlphaFoldDB" id="A0AAV5WBR8"/>
<feature type="non-terminal residue" evidence="9">
    <location>
        <position position="1"/>
    </location>
</feature>
<dbReference type="PANTHER" id="PTHR10792:SF8">
    <property type="entry name" value="RIBOSOME BIOGENESIS PROTEIN RLP24-RELATED"/>
    <property type="match status" value="1"/>
</dbReference>
<evidence type="ECO:0000256" key="4">
    <source>
        <dbReference type="ARBA" id="ARBA00023242"/>
    </source>
</evidence>
<evidence type="ECO:0000256" key="2">
    <source>
        <dbReference type="ARBA" id="ARBA00005647"/>
    </source>
</evidence>
<dbReference type="PANTHER" id="PTHR10792">
    <property type="entry name" value="60S RIBOSOMAL PROTEIN L24"/>
    <property type="match status" value="1"/>
</dbReference>
<dbReference type="PROSITE" id="PS01073">
    <property type="entry name" value="RIBOSOMAL_L24E"/>
    <property type="match status" value="1"/>
</dbReference>